<gene>
    <name evidence="3" type="ORF">H9819_00225</name>
</gene>
<dbReference type="PANTHER" id="PTHR39201:SF1">
    <property type="entry name" value="FLAVODOXIN-LIKE DOMAIN-CONTAINING PROTEIN"/>
    <property type="match status" value="1"/>
</dbReference>
<accession>A0A9D2A216</accession>
<reference evidence="3" key="1">
    <citation type="journal article" date="2021" name="PeerJ">
        <title>Extensive microbial diversity within the chicken gut microbiome revealed by metagenomics and culture.</title>
        <authorList>
            <person name="Gilroy R."/>
            <person name="Ravi A."/>
            <person name="Getino M."/>
            <person name="Pursley I."/>
            <person name="Horton D.L."/>
            <person name="Alikhan N.F."/>
            <person name="Baker D."/>
            <person name="Gharbi K."/>
            <person name="Hall N."/>
            <person name="Watson M."/>
            <person name="Adriaenssens E.M."/>
            <person name="Foster-Nyarko E."/>
            <person name="Jarju S."/>
            <person name="Secka A."/>
            <person name="Antonio M."/>
            <person name="Oren A."/>
            <person name="Chaudhuri R.R."/>
            <person name="La Ragione R."/>
            <person name="Hildebrand F."/>
            <person name="Pallen M.J."/>
        </authorList>
    </citation>
    <scope>NUCLEOTIDE SEQUENCE</scope>
    <source>
        <strain evidence="3">ChiHjej12B11-24981</strain>
    </source>
</reference>
<evidence type="ECO:0000313" key="4">
    <source>
        <dbReference type="Proteomes" id="UP000824023"/>
    </source>
</evidence>
<dbReference type="EMBL" id="DXCK01000004">
    <property type="protein sequence ID" value="HIZ00672.1"/>
    <property type="molecule type" value="Genomic_DNA"/>
</dbReference>
<evidence type="ECO:0000313" key="3">
    <source>
        <dbReference type="EMBL" id="HIZ00672.1"/>
    </source>
</evidence>
<proteinExistence type="predicted"/>
<dbReference type="Proteomes" id="UP000824023">
    <property type="component" value="Unassembled WGS sequence"/>
</dbReference>
<dbReference type="InterPro" id="IPR029039">
    <property type="entry name" value="Flavoprotein-like_sf"/>
</dbReference>
<evidence type="ECO:0000256" key="1">
    <source>
        <dbReference type="SAM" id="SignalP"/>
    </source>
</evidence>
<reference evidence="3" key="2">
    <citation type="submission" date="2021-04" db="EMBL/GenBank/DDBJ databases">
        <authorList>
            <person name="Gilroy R."/>
        </authorList>
    </citation>
    <scope>NUCLEOTIDE SEQUENCE</scope>
    <source>
        <strain evidence="3">ChiHjej12B11-24981</strain>
    </source>
</reference>
<organism evidence="3 4">
    <name type="scientific">Candidatus Bacteroides merdipullorum</name>
    <dbReference type="NCBI Taxonomy" id="2838474"/>
    <lineage>
        <taxon>Bacteria</taxon>
        <taxon>Pseudomonadati</taxon>
        <taxon>Bacteroidota</taxon>
        <taxon>Bacteroidia</taxon>
        <taxon>Bacteroidales</taxon>
        <taxon>Bacteroidaceae</taxon>
        <taxon>Bacteroides</taxon>
    </lineage>
</organism>
<evidence type="ECO:0000259" key="2">
    <source>
        <dbReference type="Pfam" id="PF12682"/>
    </source>
</evidence>
<dbReference type="Pfam" id="PF12682">
    <property type="entry name" value="Flavodoxin_4"/>
    <property type="match status" value="1"/>
</dbReference>
<protein>
    <submittedName>
        <fullName evidence="3">NAD(P)H-dependent oxidoreductase</fullName>
    </submittedName>
</protein>
<dbReference type="AlphaFoldDB" id="A0A9D2A216"/>
<feature type="chain" id="PRO_5039719725" evidence="1">
    <location>
        <begin position="22"/>
        <end position="207"/>
    </location>
</feature>
<dbReference type="SUPFAM" id="SSF52218">
    <property type="entry name" value="Flavoproteins"/>
    <property type="match status" value="1"/>
</dbReference>
<dbReference type="PANTHER" id="PTHR39201">
    <property type="entry name" value="EXPORTED PROTEIN-RELATED"/>
    <property type="match status" value="1"/>
</dbReference>
<dbReference type="Gene3D" id="3.40.50.360">
    <property type="match status" value="1"/>
</dbReference>
<name>A0A9D2A216_9BACE</name>
<feature type="signal peptide" evidence="1">
    <location>
        <begin position="1"/>
        <end position="21"/>
    </location>
</feature>
<sequence length="207" mass="23024">MKLRTLLVCATMLLSASLHEAAGAPIQPTKTENMKTKKVLVAFFSRAGENYTVGHIEKGNTHIVAEMIAHETQSTLFHIEPVKPYPEDYTECTEVAKQELNTQARPAIQGDATVEEYDVIFIGYPNWWGDMPMAVYSFIEKHRWEGKTVIPFCTHEGSGLSGTEGKLRIACQGATVLKGLAVRGATAQRSPQEVRRSVDNWLKKLGY</sequence>
<feature type="domain" description="Flavodoxin-like" evidence="2">
    <location>
        <begin position="58"/>
        <end position="188"/>
    </location>
</feature>
<dbReference type="InterPro" id="IPR008254">
    <property type="entry name" value="Flavodoxin/NO_synth"/>
</dbReference>
<keyword evidence="1" id="KW-0732">Signal</keyword>
<comment type="caution">
    <text evidence="3">The sequence shown here is derived from an EMBL/GenBank/DDBJ whole genome shotgun (WGS) entry which is preliminary data.</text>
</comment>
<dbReference type="GO" id="GO:0010181">
    <property type="term" value="F:FMN binding"/>
    <property type="evidence" value="ECO:0007669"/>
    <property type="project" value="InterPro"/>
</dbReference>